<dbReference type="PANTHER" id="PTHR12537:SF13">
    <property type="entry name" value="PUMILIO HOMOLOGY DOMAIN FAMILY MEMBER 4"/>
    <property type="match status" value="1"/>
</dbReference>
<feature type="repeat" description="Pumilio" evidence="4">
    <location>
        <begin position="543"/>
        <end position="578"/>
    </location>
</feature>
<dbReference type="GO" id="GO:0006417">
    <property type="term" value="P:regulation of translation"/>
    <property type="evidence" value="ECO:0007669"/>
    <property type="project" value="UniProtKB-KW"/>
</dbReference>
<dbReference type="InterPro" id="IPR016024">
    <property type="entry name" value="ARM-type_fold"/>
</dbReference>
<dbReference type="GO" id="GO:0003729">
    <property type="term" value="F:mRNA binding"/>
    <property type="evidence" value="ECO:0007669"/>
    <property type="project" value="TreeGrafter"/>
</dbReference>
<feature type="repeat" description="Pumilio" evidence="4">
    <location>
        <begin position="506"/>
        <end position="542"/>
    </location>
</feature>
<dbReference type="GO" id="GO:0005737">
    <property type="term" value="C:cytoplasm"/>
    <property type="evidence" value="ECO:0007669"/>
    <property type="project" value="TreeGrafter"/>
</dbReference>
<feature type="compositionally biased region" description="Low complexity" evidence="5">
    <location>
        <begin position="112"/>
        <end position="131"/>
    </location>
</feature>
<dbReference type="PROSITE" id="PS50303">
    <property type="entry name" value="PUM_HD"/>
    <property type="match status" value="1"/>
</dbReference>
<evidence type="ECO:0000256" key="4">
    <source>
        <dbReference type="PROSITE-ProRule" id="PRU00317"/>
    </source>
</evidence>
<dbReference type="Pfam" id="PF00806">
    <property type="entry name" value="PUF"/>
    <property type="match status" value="8"/>
</dbReference>
<dbReference type="Gene3D" id="1.25.10.10">
    <property type="entry name" value="Leucine-rich Repeat Variant"/>
    <property type="match status" value="1"/>
</dbReference>
<name>A0A6I9RGE4_ELAGV</name>
<dbReference type="PANTHER" id="PTHR12537">
    <property type="entry name" value="RNA BINDING PROTEIN PUMILIO-RELATED"/>
    <property type="match status" value="1"/>
</dbReference>
<dbReference type="AlphaFoldDB" id="A0A6I9RGE4"/>
<reference evidence="8" key="1">
    <citation type="submission" date="2025-08" db="UniProtKB">
        <authorList>
            <consortium name="RefSeq"/>
        </authorList>
    </citation>
    <scope>IDENTIFICATION</scope>
</reference>
<feature type="repeat" description="Pumilio" evidence="4">
    <location>
        <begin position="651"/>
        <end position="687"/>
    </location>
</feature>
<keyword evidence="1" id="KW-0677">Repeat</keyword>
<dbReference type="InterPro" id="IPR011989">
    <property type="entry name" value="ARM-like"/>
</dbReference>
<dbReference type="InParanoid" id="A0A6I9RGE4"/>
<dbReference type="InterPro" id="IPR033133">
    <property type="entry name" value="PUM-HD"/>
</dbReference>
<feature type="repeat" description="Pumilio" evidence="4">
    <location>
        <begin position="688"/>
        <end position="724"/>
    </location>
</feature>
<feature type="compositionally biased region" description="Basic and acidic residues" evidence="5">
    <location>
        <begin position="1"/>
        <end position="12"/>
    </location>
</feature>
<evidence type="ECO:0000313" key="8">
    <source>
        <dbReference type="RefSeq" id="XP_010926279.1"/>
    </source>
</evidence>
<dbReference type="GeneID" id="105048619"/>
<dbReference type="SMART" id="SM00025">
    <property type="entry name" value="Pumilio"/>
    <property type="match status" value="8"/>
</dbReference>
<gene>
    <name evidence="8" type="primary">LOC105048619</name>
</gene>
<dbReference type="Proteomes" id="UP000504607">
    <property type="component" value="Chromosome 7"/>
</dbReference>
<dbReference type="InterPro" id="IPR033712">
    <property type="entry name" value="Pumilio_RNA-bd"/>
</dbReference>
<accession>A0A6I9RGE4</accession>
<feature type="repeat" description="Pumilio" evidence="4">
    <location>
        <begin position="579"/>
        <end position="614"/>
    </location>
</feature>
<evidence type="ECO:0000259" key="6">
    <source>
        <dbReference type="PROSITE" id="PS50303"/>
    </source>
</evidence>
<proteinExistence type="predicted"/>
<feature type="repeat" description="Pumilio" evidence="4">
    <location>
        <begin position="467"/>
        <end position="502"/>
    </location>
</feature>
<comment type="function">
    <text evidence="3">Sequence-specific RNA-binding protein that regulates translation and mRNA stability by binding the 3'-UTR of target mRNAs.</text>
</comment>
<sequence length="750" mass="82949">MPHRLPQETGKEGRKRPAMRLGIQEDKEMEMLLDEITHATSPHSHHDDDDDDAARAGNDDDHQIQHVHPIHDMHGSAANACPSPSRAPLDGHGHGGYGHGADHACMSPPPLVSEGSSSSSSSLSGTLSPAGDNGARRSSAGEDWMMEELGLLGRLRSMSIGDDRGAPLGLAPKPKPEPALAPAPANNAMSPLFFRTDYGSDLVPGSALDDAYGARRRSVLPNYLLFDVDERLYGSGVHQHCSVDANRYESWIAAHRLDSPASYSIGLCTAPENFFCREEAIGADGALGANSYYGGSRGLGFPSSFLQSPQYGVALGQDLNAWNSLSPHHLVLPKQGHSLPYSWGPRSPFLARNLRNVEAFGSENNLIMQGKGLHYVGNQCHCLLEERKRLQPDDRMYLRGIRVANVDSVPDVHRPELGRSPSSPLKYDYLMGIEGYIYSIAKDQHGCRYLQHKFDEGRHQVDAIFNGIIDHVVELMVDPFGNYLMQKLLDVCSEEQMTRIIIMLTENAGQLVRISLNIHGTRAVQKLIEALKTRRQIALVISALRPGFLDLIKDLNGNHVVQRCLQCFTVDDNKFIFDAATKHCVDIATHQHGCCVLQRCISHSTGEHWMKLVAEISANGLKLAQDDFGNYVVQYILDLKSPLVIANLVSQFQGNYVQLSMQKFSSHVVEKCLKVFGEDDRTTIIFELLSVSQFEQLLQHPFANYVIQSALQNTKGSVHTELVEAIRPHAAILRTSPYCKRIFSRALQKK</sequence>
<feature type="repeat" description="Pumilio" evidence="4">
    <location>
        <begin position="615"/>
        <end position="650"/>
    </location>
</feature>
<evidence type="ECO:0000256" key="2">
    <source>
        <dbReference type="ARBA" id="ARBA00022845"/>
    </source>
</evidence>
<keyword evidence="2" id="KW-0810">Translation regulation</keyword>
<feature type="domain" description="PUM-HD" evidence="6">
    <location>
        <begin position="408"/>
        <end position="750"/>
    </location>
</feature>
<dbReference type="PROSITE" id="PS50302">
    <property type="entry name" value="PUM"/>
    <property type="match status" value="7"/>
</dbReference>
<organism evidence="7 8">
    <name type="scientific">Elaeis guineensis var. tenera</name>
    <name type="common">Oil palm</name>
    <dbReference type="NCBI Taxonomy" id="51953"/>
    <lineage>
        <taxon>Eukaryota</taxon>
        <taxon>Viridiplantae</taxon>
        <taxon>Streptophyta</taxon>
        <taxon>Embryophyta</taxon>
        <taxon>Tracheophyta</taxon>
        <taxon>Spermatophyta</taxon>
        <taxon>Magnoliopsida</taxon>
        <taxon>Liliopsida</taxon>
        <taxon>Arecaceae</taxon>
        <taxon>Arecoideae</taxon>
        <taxon>Cocoseae</taxon>
        <taxon>Elaeidinae</taxon>
        <taxon>Elaeis</taxon>
    </lineage>
</organism>
<dbReference type="CDD" id="cd07920">
    <property type="entry name" value="Pumilio"/>
    <property type="match status" value="1"/>
</dbReference>
<evidence type="ECO:0000256" key="1">
    <source>
        <dbReference type="ARBA" id="ARBA00022737"/>
    </source>
</evidence>
<evidence type="ECO:0000313" key="7">
    <source>
        <dbReference type="Proteomes" id="UP000504607"/>
    </source>
</evidence>
<dbReference type="InterPro" id="IPR001313">
    <property type="entry name" value="Pumilio_RNA-bd_rpt"/>
</dbReference>
<dbReference type="FunFam" id="1.25.10.10:FF:000237">
    <property type="entry name" value="Pumilio homolog 9"/>
    <property type="match status" value="1"/>
</dbReference>
<dbReference type="RefSeq" id="XP_010926279.1">
    <property type="nucleotide sequence ID" value="XM_010927977.3"/>
</dbReference>
<dbReference type="SUPFAM" id="SSF48371">
    <property type="entry name" value="ARM repeat"/>
    <property type="match status" value="1"/>
</dbReference>
<dbReference type="OrthoDB" id="668540at2759"/>
<evidence type="ECO:0000256" key="3">
    <source>
        <dbReference type="ARBA" id="ARBA00058490"/>
    </source>
</evidence>
<feature type="region of interest" description="Disordered" evidence="5">
    <location>
        <begin position="73"/>
        <end position="142"/>
    </location>
</feature>
<feature type="region of interest" description="Disordered" evidence="5">
    <location>
        <begin position="1"/>
        <end position="59"/>
    </location>
</feature>
<evidence type="ECO:0000256" key="5">
    <source>
        <dbReference type="SAM" id="MobiDB-lite"/>
    </source>
</evidence>
<keyword evidence="7" id="KW-1185">Reference proteome</keyword>
<dbReference type="KEGG" id="egu:105048619"/>
<protein>
    <submittedName>
        <fullName evidence="8">Pumilio domain-containing protein C6G9.14</fullName>
    </submittedName>
</protein>